<comment type="function">
    <text evidence="1">SASP are bound to spore DNA. They are double-stranded DNA-binding proteins that cause DNA to change to an a-like conformation. They protect the DNA backbone from chemical and enzymatic cleavage and are thus involved in dormant spore's high resistance to UV light.</text>
</comment>
<dbReference type="EMBL" id="CP046457">
    <property type="protein sequence ID" value="QGU00192.1"/>
    <property type="molecule type" value="Genomic_DNA"/>
</dbReference>
<comment type="similarity">
    <text evidence="2">Belongs to the alpha/beta-type SASP family.</text>
</comment>
<evidence type="ECO:0000313" key="4">
    <source>
        <dbReference type="EMBL" id="QGU00192.1"/>
    </source>
</evidence>
<sequence length="51" mass="5762">MKIEIAKELGIWEQVEKDGWESLSNAMCGKIGGIMSKRLRQKAAKQKQAEN</sequence>
<dbReference type="Proteomes" id="UP000426444">
    <property type="component" value="Chromosome"/>
</dbReference>
<dbReference type="InterPro" id="IPR038300">
    <property type="entry name" value="SASP_sf_alpha/beta"/>
</dbReference>
<evidence type="ECO:0000256" key="1">
    <source>
        <dbReference type="ARBA" id="ARBA00003863"/>
    </source>
</evidence>
<evidence type="ECO:0000256" key="3">
    <source>
        <dbReference type="ARBA" id="ARBA00023125"/>
    </source>
</evidence>
<dbReference type="AlphaFoldDB" id="A0A6I6DM77"/>
<gene>
    <name evidence="4" type="ORF">SYNTR_1598</name>
</gene>
<reference evidence="5" key="1">
    <citation type="journal article" date="2019" name="Microbiology">
        <title>Complete Genome Sequence of an Uncultured Bacterium of the Candidate Phylum Bipolaricaulota.</title>
        <authorList>
            <person name="Kadnikov V.V."/>
            <person name="Mardanov A.V."/>
            <person name="Beletsky A.V."/>
            <person name="Frank Y.A."/>
            <person name="Karnachuk O.V."/>
            <person name="Ravin N.V."/>
        </authorList>
    </citation>
    <scope>NUCLEOTIDE SEQUENCE [LARGE SCALE GENOMIC DNA]</scope>
</reference>
<accession>A0A6I6DM77</accession>
<dbReference type="InterPro" id="IPR001448">
    <property type="entry name" value="SASP_alpha/beta-type"/>
</dbReference>
<dbReference type="Gene3D" id="6.10.10.80">
    <property type="entry name" value="Small, acid-soluble spore protein, alpha/beta type-like"/>
    <property type="match status" value="1"/>
</dbReference>
<dbReference type="GO" id="GO:0003690">
    <property type="term" value="F:double-stranded DNA binding"/>
    <property type="evidence" value="ECO:0007669"/>
    <property type="project" value="InterPro"/>
</dbReference>
<dbReference type="GO" id="GO:0006265">
    <property type="term" value="P:DNA topological change"/>
    <property type="evidence" value="ECO:0007669"/>
    <property type="project" value="InterPro"/>
</dbReference>
<dbReference type="RefSeq" id="WP_243140161.1">
    <property type="nucleotide sequence ID" value="NZ_CP046457.1"/>
</dbReference>
<name>A0A6I6DM77_9FIRM</name>
<dbReference type="InterPro" id="IPR018126">
    <property type="entry name" value="SASP_alpha/beta-type_CS"/>
</dbReference>
<keyword evidence="3" id="KW-0238">DNA-binding</keyword>
<keyword evidence="5" id="KW-1185">Reference proteome</keyword>
<proteinExistence type="inferred from homology"/>
<evidence type="ECO:0008006" key="6">
    <source>
        <dbReference type="Google" id="ProtNLM"/>
    </source>
</evidence>
<organism evidence="4 5">
    <name type="scientific">Candidatus Syntrophocurvum alkaliphilum</name>
    <dbReference type="NCBI Taxonomy" id="2293317"/>
    <lineage>
        <taxon>Bacteria</taxon>
        <taxon>Bacillati</taxon>
        <taxon>Bacillota</taxon>
        <taxon>Clostridia</taxon>
        <taxon>Eubacteriales</taxon>
        <taxon>Syntrophomonadaceae</taxon>
        <taxon>Candidatus Syntrophocurvum</taxon>
    </lineage>
</organism>
<dbReference type="Pfam" id="PF00269">
    <property type="entry name" value="SASP"/>
    <property type="match status" value="1"/>
</dbReference>
<dbReference type="KEGG" id="salq:SYNTR_1598"/>
<evidence type="ECO:0000256" key="2">
    <source>
        <dbReference type="ARBA" id="ARBA00005442"/>
    </source>
</evidence>
<dbReference type="PROSITE" id="PS00304">
    <property type="entry name" value="SASP_1"/>
    <property type="match status" value="1"/>
</dbReference>
<protein>
    <recommendedName>
        <fullName evidence="6">Small, acid-soluble spore protein, alpha/beta type</fullName>
    </recommendedName>
</protein>
<evidence type="ECO:0000313" key="5">
    <source>
        <dbReference type="Proteomes" id="UP000426444"/>
    </source>
</evidence>